<feature type="region of interest" description="Disordered" evidence="1">
    <location>
        <begin position="179"/>
        <end position="204"/>
    </location>
</feature>
<feature type="chain" id="PRO_5038823746" description="YtkA-like domain-containing protein" evidence="3">
    <location>
        <begin position="26"/>
        <end position="204"/>
    </location>
</feature>
<protein>
    <recommendedName>
        <fullName evidence="6">YtkA-like domain-containing protein</fullName>
    </recommendedName>
</protein>
<proteinExistence type="predicted"/>
<reference evidence="4" key="1">
    <citation type="submission" date="2021-01" db="EMBL/GenBank/DDBJ databases">
        <title>Whole genome shotgun sequence of Virgisporangium ochraceum NBRC 16418.</title>
        <authorList>
            <person name="Komaki H."/>
            <person name="Tamura T."/>
        </authorList>
    </citation>
    <scope>NUCLEOTIDE SEQUENCE</scope>
    <source>
        <strain evidence="4">NBRC 16418</strain>
    </source>
</reference>
<comment type="caution">
    <text evidence="4">The sequence shown here is derived from an EMBL/GenBank/DDBJ whole genome shotgun (WGS) entry which is preliminary data.</text>
</comment>
<evidence type="ECO:0000313" key="5">
    <source>
        <dbReference type="Proteomes" id="UP000635606"/>
    </source>
</evidence>
<feature type="signal peptide" evidence="3">
    <location>
        <begin position="1"/>
        <end position="25"/>
    </location>
</feature>
<feature type="transmembrane region" description="Helical" evidence="2">
    <location>
        <begin position="156"/>
        <end position="176"/>
    </location>
</feature>
<feature type="compositionally biased region" description="Low complexity" evidence="1">
    <location>
        <begin position="138"/>
        <end position="147"/>
    </location>
</feature>
<name>A0A8J3ZU45_9ACTN</name>
<sequence length="204" mass="20476">MRRLVVLGVLAILGVVLVPSAPAAAHGGKVKLEVAGDGATGVTVRALYQSDGHPVEDRVLRLLLTAKGEGGKSVGPLDLEAAPEGRAFYRTSGVLTPGRWTVTVTGTDPNVIATESTVDARAQQAAPPPPTGAPPTTGPAERTGATERSGGGGGGGWWTIAFVVALAAAGAAILMVRQRGTRPAGVPAGRPGTTGRPRRGSGSR</sequence>
<evidence type="ECO:0008006" key="6">
    <source>
        <dbReference type="Google" id="ProtNLM"/>
    </source>
</evidence>
<evidence type="ECO:0000313" key="4">
    <source>
        <dbReference type="EMBL" id="GIJ69676.1"/>
    </source>
</evidence>
<gene>
    <name evidence="4" type="ORF">Voc01_045930</name>
</gene>
<accession>A0A8J3ZU45</accession>
<keyword evidence="2" id="KW-1133">Transmembrane helix</keyword>
<dbReference type="AlphaFoldDB" id="A0A8J3ZU45"/>
<keyword evidence="2" id="KW-0472">Membrane</keyword>
<organism evidence="4 5">
    <name type="scientific">Virgisporangium ochraceum</name>
    <dbReference type="NCBI Taxonomy" id="65505"/>
    <lineage>
        <taxon>Bacteria</taxon>
        <taxon>Bacillati</taxon>
        <taxon>Actinomycetota</taxon>
        <taxon>Actinomycetes</taxon>
        <taxon>Micromonosporales</taxon>
        <taxon>Micromonosporaceae</taxon>
        <taxon>Virgisporangium</taxon>
    </lineage>
</organism>
<dbReference type="Proteomes" id="UP000635606">
    <property type="component" value="Unassembled WGS sequence"/>
</dbReference>
<keyword evidence="5" id="KW-1185">Reference proteome</keyword>
<feature type="compositionally biased region" description="Low complexity" evidence="1">
    <location>
        <begin position="181"/>
        <end position="195"/>
    </location>
</feature>
<evidence type="ECO:0000256" key="1">
    <source>
        <dbReference type="SAM" id="MobiDB-lite"/>
    </source>
</evidence>
<keyword evidence="2" id="KW-0812">Transmembrane</keyword>
<dbReference type="RefSeq" id="WP_203929602.1">
    <property type="nucleotide sequence ID" value="NZ_BOPH01000068.1"/>
</dbReference>
<evidence type="ECO:0000256" key="2">
    <source>
        <dbReference type="SAM" id="Phobius"/>
    </source>
</evidence>
<feature type="region of interest" description="Disordered" evidence="1">
    <location>
        <begin position="119"/>
        <end position="153"/>
    </location>
</feature>
<evidence type="ECO:0000256" key="3">
    <source>
        <dbReference type="SAM" id="SignalP"/>
    </source>
</evidence>
<dbReference type="EMBL" id="BOPH01000068">
    <property type="protein sequence ID" value="GIJ69676.1"/>
    <property type="molecule type" value="Genomic_DNA"/>
</dbReference>
<feature type="compositionally biased region" description="Pro residues" evidence="1">
    <location>
        <begin position="126"/>
        <end position="137"/>
    </location>
</feature>
<keyword evidence="3" id="KW-0732">Signal</keyword>